<dbReference type="RefSeq" id="WP_015403164.1">
    <property type="nucleotide sequence ID" value="NC_020304.1"/>
</dbReference>
<dbReference type="Pfam" id="PF00669">
    <property type="entry name" value="Flagellin_N"/>
    <property type="match status" value="1"/>
</dbReference>
<dbReference type="GO" id="GO:0005576">
    <property type="term" value="C:extracellular region"/>
    <property type="evidence" value="ECO:0007669"/>
    <property type="project" value="UniProtKB-SubCell"/>
</dbReference>
<keyword evidence="7" id="KW-0966">Cell projection</keyword>
<comment type="similarity">
    <text evidence="1 3">Belongs to the bacterial flagellin family.</text>
</comment>
<reference evidence="8" key="1">
    <citation type="journal article" date="2013" name="Stand. Genomic Sci.">
        <title>Complete genome sequence of Desulfocapsa sulfexigens, a marine deltaproteobacterium specialized in disproportionating inorganic sulfur compounds.</title>
        <authorList>
            <person name="Finster K.W."/>
            <person name="Kjeldsen K.U."/>
            <person name="Kube M."/>
            <person name="Reinhardt R."/>
            <person name="Mussmann M."/>
            <person name="Amann R."/>
            <person name="Schreiber L."/>
        </authorList>
    </citation>
    <scope>NUCLEOTIDE SEQUENCE [LARGE SCALE GENOMIC DNA]</scope>
    <source>
        <strain evidence="8">DSM 10523 / SB164P1</strain>
    </source>
</reference>
<dbReference type="Gene3D" id="6.10.10.10">
    <property type="entry name" value="Flagellar export chaperone, C-terminal domain"/>
    <property type="match status" value="1"/>
</dbReference>
<dbReference type="PANTHER" id="PTHR42792">
    <property type="entry name" value="FLAGELLIN"/>
    <property type="match status" value="1"/>
</dbReference>
<dbReference type="PRINTS" id="PR00207">
    <property type="entry name" value="FLAGELLIN"/>
</dbReference>
<dbReference type="SUPFAM" id="SSF64518">
    <property type="entry name" value="Phase 1 flagellin"/>
    <property type="match status" value="1"/>
</dbReference>
<dbReference type="PANTHER" id="PTHR42792:SF2">
    <property type="entry name" value="FLAGELLIN"/>
    <property type="match status" value="1"/>
</dbReference>
<evidence type="ECO:0000256" key="1">
    <source>
        <dbReference type="ARBA" id="ARBA00005709"/>
    </source>
</evidence>
<dbReference type="Proteomes" id="UP000011721">
    <property type="component" value="Chromosome"/>
</dbReference>
<gene>
    <name evidence="7" type="ordered locus">UWK_00894</name>
</gene>
<dbReference type="AlphaFoldDB" id="M1P1V9"/>
<comment type="subcellular location">
    <subcellularLocation>
        <location evidence="3">Secreted</location>
    </subcellularLocation>
    <subcellularLocation>
        <location evidence="3">Bacterial flagellum</location>
    </subcellularLocation>
</comment>
<dbReference type="KEGG" id="dsf:UWK_00894"/>
<evidence type="ECO:0000259" key="6">
    <source>
        <dbReference type="Pfam" id="PF00700"/>
    </source>
</evidence>
<keyword evidence="7" id="KW-0969">Cilium</keyword>
<dbReference type="PATRIC" id="fig|1167006.5.peg.1005"/>
<dbReference type="GO" id="GO:0005198">
    <property type="term" value="F:structural molecule activity"/>
    <property type="evidence" value="ECO:0007669"/>
    <property type="project" value="UniProtKB-UniRule"/>
</dbReference>
<feature type="compositionally biased region" description="Polar residues" evidence="4">
    <location>
        <begin position="1"/>
        <end position="34"/>
    </location>
</feature>
<keyword evidence="3" id="KW-0964">Secreted</keyword>
<dbReference type="GO" id="GO:0009288">
    <property type="term" value="C:bacterial-type flagellum"/>
    <property type="evidence" value="ECO:0007669"/>
    <property type="project" value="UniProtKB-SubCell"/>
</dbReference>
<evidence type="ECO:0000256" key="3">
    <source>
        <dbReference type="RuleBase" id="RU362073"/>
    </source>
</evidence>
<dbReference type="eggNOG" id="COG1344">
    <property type="taxonomic scope" value="Bacteria"/>
</dbReference>
<accession>M1P1V9</accession>
<comment type="function">
    <text evidence="3">Flagellin is the subunit protein which polymerizes to form the filaments of bacterial flagella.</text>
</comment>
<feature type="domain" description="Flagellin C-terminal" evidence="6">
    <location>
        <begin position="184"/>
        <end position="269"/>
    </location>
</feature>
<dbReference type="InterPro" id="IPR046358">
    <property type="entry name" value="Flagellin_C"/>
</dbReference>
<feature type="domain" description="Flagellin N-terminal" evidence="5">
    <location>
        <begin position="3"/>
        <end position="138"/>
    </location>
</feature>
<dbReference type="InterPro" id="IPR042187">
    <property type="entry name" value="Flagellin_C_sub2"/>
</dbReference>
<dbReference type="InterPro" id="IPR001492">
    <property type="entry name" value="Flagellin"/>
</dbReference>
<dbReference type="InterPro" id="IPR001029">
    <property type="entry name" value="Flagellin_N"/>
</dbReference>
<evidence type="ECO:0000256" key="4">
    <source>
        <dbReference type="SAM" id="MobiDB-lite"/>
    </source>
</evidence>
<evidence type="ECO:0000313" key="8">
    <source>
        <dbReference type="Proteomes" id="UP000011721"/>
    </source>
</evidence>
<organism evidence="7 8">
    <name type="scientific">Desulfocapsa sulfexigens (strain DSM 10523 / SB164P1)</name>
    <dbReference type="NCBI Taxonomy" id="1167006"/>
    <lineage>
        <taxon>Bacteria</taxon>
        <taxon>Pseudomonadati</taxon>
        <taxon>Thermodesulfobacteriota</taxon>
        <taxon>Desulfobulbia</taxon>
        <taxon>Desulfobulbales</taxon>
        <taxon>Desulfocapsaceae</taxon>
        <taxon>Desulfocapsa</taxon>
    </lineage>
</organism>
<dbReference type="Pfam" id="PF00700">
    <property type="entry name" value="Flagellin_C"/>
    <property type="match status" value="1"/>
</dbReference>
<dbReference type="STRING" id="1167006.UWK_00894"/>
<protein>
    <recommendedName>
        <fullName evidence="3">Flagellin</fullName>
    </recommendedName>
</protein>
<feature type="region of interest" description="Disordered" evidence="4">
    <location>
        <begin position="1"/>
        <end position="35"/>
    </location>
</feature>
<keyword evidence="2 3" id="KW-0975">Bacterial flagellum</keyword>
<name>M1P1V9_DESSD</name>
<keyword evidence="8" id="KW-1185">Reference proteome</keyword>
<dbReference type="EMBL" id="CP003985">
    <property type="protein sequence ID" value="AGF77468.1"/>
    <property type="molecule type" value="Genomic_DNA"/>
</dbReference>
<evidence type="ECO:0000259" key="5">
    <source>
        <dbReference type="Pfam" id="PF00669"/>
    </source>
</evidence>
<sequence>MVNSISNNFSASHQISNAQNRADNSASRLSSGRRINSAKDDAAGLAISDGMNSQVRGLNQAMRNTNDGISLAQTADGALSESTNILQRMRDLAVQSSNGIYNDNDRRSMNEEFSQLQSELDRIAGATTFNGKNILDGSLEGGLTFQVGANAQETINVTLNGATQEDLGTESLDILTGQSSQEALGAIDEAIASISGARGELGATINRFESTISNLGNVSENIAASESRIADADVAAEVSDMLKNRILEQAGVSIQAQANQRAGMLLSLLN</sequence>
<keyword evidence="7" id="KW-0282">Flagellum</keyword>
<dbReference type="HOGENOM" id="CLU_011142_2_0_7"/>
<dbReference type="Gene3D" id="1.20.1330.10">
    <property type="entry name" value="f41 fragment of flagellin, N-terminal domain"/>
    <property type="match status" value="1"/>
</dbReference>
<dbReference type="OrthoDB" id="9796789at2"/>
<proteinExistence type="inferred from homology"/>
<evidence type="ECO:0000256" key="2">
    <source>
        <dbReference type="ARBA" id="ARBA00023143"/>
    </source>
</evidence>
<evidence type="ECO:0000313" key="7">
    <source>
        <dbReference type="EMBL" id="AGF77468.1"/>
    </source>
</evidence>